<evidence type="ECO:0000256" key="10">
    <source>
        <dbReference type="HAMAP-Rule" id="MF_00135"/>
    </source>
</evidence>
<organism evidence="12 13">
    <name type="scientific">Amphritea balenae</name>
    <dbReference type="NCBI Taxonomy" id="452629"/>
    <lineage>
        <taxon>Bacteria</taxon>
        <taxon>Pseudomonadati</taxon>
        <taxon>Pseudomonadota</taxon>
        <taxon>Gammaproteobacteria</taxon>
        <taxon>Oceanospirillales</taxon>
        <taxon>Oceanospirillaceae</taxon>
        <taxon>Amphritea</taxon>
    </lineage>
</organism>
<dbReference type="Proteomes" id="UP000267535">
    <property type="component" value="Unassembled WGS sequence"/>
</dbReference>
<evidence type="ECO:0000256" key="1">
    <source>
        <dbReference type="ARBA" id="ARBA00001164"/>
    </source>
</evidence>
<comment type="pathway">
    <text evidence="2 10">Amino-acid biosynthesis; L-tryptophan biosynthesis; L-tryptophan from chorismate: step 3/5.</text>
</comment>
<evidence type="ECO:0000313" key="12">
    <source>
        <dbReference type="EMBL" id="RRC97746.1"/>
    </source>
</evidence>
<sequence>MMRTRVKICGITRYEDALAAVEAGADALGFVFYPPSPRYVTPEVAAQIIAQLPPLVTTVALFVNETADQVENIIKTAGIDLLQFHGDEAPEYCEQFSRPYFKALRMSPDIDVVAESERFTKARAILLDAYRPGVPGGTGEAFDWDRIPANLSKPLILAGGLDDKNVAQAISRVQPFAVDVSGGVEASKGLKDRSKITLFMKEVACAN</sequence>
<name>A0A3P1SKW8_9GAMM</name>
<dbReference type="NCBIfam" id="NF002299">
    <property type="entry name" value="PRK01222.1-6"/>
    <property type="match status" value="1"/>
</dbReference>
<dbReference type="InterPro" id="IPR044643">
    <property type="entry name" value="TrpF_fam"/>
</dbReference>
<dbReference type="Pfam" id="PF00697">
    <property type="entry name" value="PRAI"/>
    <property type="match status" value="1"/>
</dbReference>
<keyword evidence="8 10" id="KW-0057">Aromatic amino acid biosynthesis</keyword>
<dbReference type="PANTHER" id="PTHR42894">
    <property type="entry name" value="N-(5'-PHOSPHORIBOSYL)ANTHRANILATE ISOMERASE"/>
    <property type="match status" value="1"/>
</dbReference>
<dbReference type="GO" id="GO:0000162">
    <property type="term" value="P:L-tryptophan biosynthetic process"/>
    <property type="evidence" value="ECO:0007669"/>
    <property type="project" value="UniProtKB-UniRule"/>
</dbReference>
<dbReference type="AlphaFoldDB" id="A0A3P1SKW8"/>
<keyword evidence="9 10" id="KW-0413">Isomerase</keyword>
<dbReference type="HAMAP" id="MF_00135">
    <property type="entry name" value="PRAI"/>
    <property type="match status" value="1"/>
</dbReference>
<dbReference type="NCBIfam" id="NF002298">
    <property type="entry name" value="PRK01222.1-4"/>
    <property type="match status" value="1"/>
</dbReference>
<dbReference type="GO" id="GO:0004640">
    <property type="term" value="F:phosphoribosylanthranilate isomerase activity"/>
    <property type="evidence" value="ECO:0007669"/>
    <property type="project" value="UniProtKB-UniRule"/>
</dbReference>
<dbReference type="CDD" id="cd00405">
    <property type="entry name" value="PRAI"/>
    <property type="match status" value="1"/>
</dbReference>
<reference evidence="12 13" key="1">
    <citation type="submission" date="2018-11" db="EMBL/GenBank/DDBJ databases">
        <title>The draft genome sequence of Amphritea balenae JAMM 1525T.</title>
        <authorList>
            <person name="Fang Z."/>
            <person name="Zhang Y."/>
            <person name="Han X."/>
        </authorList>
    </citation>
    <scope>NUCLEOTIDE SEQUENCE [LARGE SCALE GENOMIC DNA]</scope>
    <source>
        <strain evidence="12 13">JAMM 1525</strain>
    </source>
</reference>
<evidence type="ECO:0000256" key="4">
    <source>
        <dbReference type="ARBA" id="ARBA00012572"/>
    </source>
</evidence>
<dbReference type="PANTHER" id="PTHR42894:SF1">
    <property type="entry name" value="N-(5'-PHOSPHORIBOSYL)ANTHRANILATE ISOMERASE"/>
    <property type="match status" value="1"/>
</dbReference>
<dbReference type="Gene3D" id="3.20.20.70">
    <property type="entry name" value="Aldolase class I"/>
    <property type="match status" value="1"/>
</dbReference>
<proteinExistence type="inferred from homology"/>
<evidence type="ECO:0000256" key="6">
    <source>
        <dbReference type="ARBA" id="ARBA00022605"/>
    </source>
</evidence>
<evidence type="ECO:0000256" key="3">
    <source>
        <dbReference type="ARBA" id="ARBA00007571"/>
    </source>
</evidence>
<evidence type="ECO:0000256" key="7">
    <source>
        <dbReference type="ARBA" id="ARBA00022822"/>
    </source>
</evidence>
<dbReference type="FunFam" id="3.20.20.70:FF:000075">
    <property type="entry name" value="Tryptophan biosynthesis protein TRP1"/>
    <property type="match status" value="1"/>
</dbReference>
<dbReference type="EMBL" id="RQXV01000010">
    <property type="protein sequence ID" value="RRC97746.1"/>
    <property type="molecule type" value="Genomic_DNA"/>
</dbReference>
<dbReference type="SUPFAM" id="SSF51366">
    <property type="entry name" value="Ribulose-phoshate binding barrel"/>
    <property type="match status" value="1"/>
</dbReference>
<keyword evidence="13" id="KW-1185">Reference proteome</keyword>
<accession>A0A3P1SKW8</accession>
<dbReference type="InterPro" id="IPR011060">
    <property type="entry name" value="RibuloseP-bd_barrel"/>
</dbReference>
<evidence type="ECO:0000256" key="2">
    <source>
        <dbReference type="ARBA" id="ARBA00004664"/>
    </source>
</evidence>
<dbReference type="EC" id="5.3.1.24" evidence="4 10"/>
<comment type="catalytic activity">
    <reaction evidence="1 10">
        <text>N-(5-phospho-beta-D-ribosyl)anthranilate = 1-(2-carboxyphenylamino)-1-deoxy-D-ribulose 5-phosphate</text>
        <dbReference type="Rhea" id="RHEA:21540"/>
        <dbReference type="ChEBI" id="CHEBI:18277"/>
        <dbReference type="ChEBI" id="CHEBI:58613"/>
        <dbReference type="EC" id="5.3.1.24"/>
    </reaction>
</comment>
<evidence type="ECO:0000313" key="13">
    <source>
        <dbReference type="Proteomes" id="UP000267535"/>
    </source>
</evidence>
<keyword evidence="7 10" id="KW-0822">Tryptophan biosynthesis</keyword>
<comment type="caution">
    <text evidence="12">The sequence shown here is derived from an EMBL/GenBank/DDBJ whole genome shotgun (WGS) entry which is preliminary data.</text>
</comment>
<dbReference type="InterPro" id="IPR013785">
    <property type="entry name" value="Aldolase_TIM"/>
</dbReference>
<keyword evidence="6 10" id="KW-0028">Amino-acid biosynthesis</keyword>
<dbReference type="OrthoDB" id="9796196at2"/>
<protein>
    <recommendedName>
        <fullName evidence="5 10">N-(5'-phosphoribosyl)anthranilate isomerase</fullName>
        <shortName evidence="10">PRAI</shortName>
        <ecNumber evidence="4 10">5.3.1.24</ecNumber>
    </recommendedName>
</protein>
<comment type="similarity">
    <text evidence="3 10">Belongs to the TrpF family.</text>
</comment>
<feature type="domain" description="N-(5'phosphoribosyl) anthranilate isomerase (PRAI)" evidence="11">
    <location>
        <begin position="6"/>
        <end position="201"/>
    </location>
</feature>
<evidence type="ECO:0000256" key="9">
    <source>
        <dbReference type="ARBA" id="ARBA00023235"/>
    </source>
</evidence>
<dbReference type="InterPro" id="IPR001240">
    <property type="entry name" value="PRAI_dom"/>
</dbReference>
<evidence type="ECO:0000256" key="5">
    <source>
        <dbReference type="ARBA" id="ARBA00022272"/>
    </source>
</evidence>
<dbReference type="UniPathway" id="UPA00035">
    <property type="reaction ID" value="UER00042"/>
</dbReference>
<evidence type="ECO:0000259" key="11">
    <source>
        <dbReference type="Pfam" id="PF00697"/>
    </source>
</evidence>
<gene>
    <name evidence="10" type="primary">trpF</name>
    <name evidence="12" type="ORF">EHS89_16345</name>
</gene>
<evidence type="ECO:0000256" key="8">
    <source>
        <dbReference type="ARBA" id="ARBA00023141"/>
    </source>
</evidence>